<evidence type="ECO:0000313" key="2">
    <source>
        <dbReference type="EMBL" id="QBY56029.1"/>
    </source>
</evidence>
<dbReference type="KEGG" id="cox:E0W60_33785"/>
<dbReference type="Proteomes" id="UP000295294">
    <property type="component" value="Plasmid unnamed2"/>
</dbReference>
<gene>
    <name evidence="2" type="ORF">E0W60_33785</name>
</gene>
<dbReference type="OrthoDB" id="9968129at2"/>
<accession>A0A4P7LMH7</accession>
<protein>
    <recommendedName>
        <fullName evidence="4">DUF2570 domain-containing protein</fullName>
    </recommendedName>
</protein>
<evidence type="ECO:0008006" key="4">
    <source>
        <dbReference type="Google" id="ProtNLM"/>
    </source>
</evidence>
<dbReference type="RefSeq" id="WP_135707200.1">
    <property type="nucleotide sequence ID" value="NZ_CP038637.1"/>
</dbReference>
<evidence type="ECO:0000256" key="1">
    <source>
        <dbReference type="SAM" id="SignalP"/>
    </source>
</evidence>
<evidence type="ECO:0000313" key="3">
    <source>
        <dbReference type="Proteomes" id="UP000295294"/>
    </source>
</evidence>
<keyword evidence="2" id="KW-0614">Plasmid</keyword>
<dbReference type="EMBL" id="CP038637">
    <property type="protein sequence ID" value="QBY56029.1"/>
    <property type="molecule type" value="Genomic_DNA"/>
</dbReference>
<organism evidence="2 3">
    <name type="scientific">Cupriavidus oxalaticus</name>
    <dbReference type="NCBI Taxonomy" id="96344"/>
    <lineage>
        <taxon>Bacteria</taxon>
        <taxon>Pseudomonadati</taxon>
        <taxon>Pseudomonadota</taxon>
        <taxon>Betaproteobacteria</taxon>
        <taxon>Burkholderiales</taxon>
        <taxon>Burkholderiaceae</taxon>
        <taxon>Cupriavidus</taxon>
    </lineage>
</organism>
<feature type="signal peptide" evidence="1">
    <location>
        <begin position="1"/>
        <end position="26"/>
    </location>
</feature>
<reference evidence="2 3" key="1">
    <citation type="submission" date="2019-03" db="EMBL/GenBank/DDBJ databases">
        <title>Efficiently degradation of phenoxyalkanoic acid herbicides by Cupriavidus oxalaticus strain X32.</title>
        <authorList>
            <person name="Sheng X."/>
        </authorList>
    </citation>
    <scope>NUCLEOTIDE SEQUENCE [LARGE SCALE GENOMIC DNA]</scope>
    <source>
        <strain evidence="2 3">X32</strain>
        <plasmid evidence="2 3">unnamed2</plasmid>
    </source>
</reference>
<geneLocation type="plasmid" evidence="2">
    <name>unnamed2</name>
</geneLocation>
<name>A0A4P7LMH7_9BURK</name>
<sequence>MKRMTLRARCVTVVLLAAGLSPHANAVQQGCDISAAMEQKRQEERDRRMNDIDTRFEVLQKANDLMRMCLDNFPSYPTQLPSTTILQEAFRRVKQQACEGLTKKAQQNYDAAVQAARNTANDAIKGATNSLPGGIGNTLPGVINGGGIAGQSSSASSGSAGGFVDSLRRFFQ</sequence>
<proteinExistence type="predicted"/>
<feature type="chain" id="PRO_5020258870" description="DUF2570 domain-containing protein" evidence="1">
    <location>
        <begin position="27"/>
        <end position="172"/>
    </location>
</feature>
<keyword evidence="1" id="KW-0732">Signal</keyword>
<dbReference type="AlphaFoldDB" id="A0A4P7LMH7"/>